<evidence type="ECO:0000256" key="1">
    <source>
        <dbReference type="SAM" id="MobiDB-lite"/>
    </source>
</evidence>
<keyword evidence="4" id="KW-1185">Reference proteome</keyword>
<accession>A0ABV1NXE1</accession>
<feature type="domain" description="VWFA" evidence="2">
    <location>
        <begin position="210"/>
        <end position="383"/>
    </location>
</feature>
<dbReference type="PIRSF" id="PIRSF010256">
    <property type="entry name" value="CoxE_vWa"/>
    <property type="match status" value="1"/>
</dbReference>
<dbReference type="InterPro" id="IPR008912">
    <property type="entry name" value="Uncharacterised_CoxE"/>
</dbReference>
<evidence type="ECO:0000313" key="4">
    <source>
        <dbReference type="Proteomes" id="UP001482520"/>
    </source>
</evidence>
<dbReference type="SMART" id="SM00327">
    <property type="entry name" value="VWA"/>
    <property type="match status" value="1"/>
</dbReference>
<sequence>MSVPTETREARDGASRGAGHGADEILLAFTRALRAAGVGVTSDRAQTFLAATSVVGLDDVDATRWAGRATLCAGPDDLVRFDQVFEAWFNARDGLPRTVPTPPTAPTASQLPESDAAGGAGSEADADLVRAMASDTEVLRQRDVAGMTHHEKARLAAMFATLRVRPPRRRTPRHQGWHRGDVDAARTLRASLRRMGEPSEIAWRRRATRPRRVVLLVDVSGSMSGYADALLRLAHRITLATADAAGRAGSVETFTVGTRLTHLTRAMRLRDPERALVAAGETVPDWSGGTRLGESLRLFLDRWGQRGMARGAVVVVFSDGWERGDPALLAEQVERLHRVAHRVVWVNPHRGKAGYAPVQQGVLAVLPHVDDFVAGHSLATYTELCEVIGRA</sequence>
<feature type="region of interest" description="Disordered" evidence="1">
    <location>
        <begin position="95"/>
        <end position="123"/>
    </location>
</feature>
<reference evidence="3 4" key="1">
    <citation type="submission" date="2024-02" db="EMBL/GenBank/DDBJ databases">
        <title>Full genome sequence of Nocardioides kribbensis.</title>
        <authorList>
            <person name="Poletto B.L."/>
            <person name="Silva G."/>
            <person name="Galante D."/>
            <person name="Campos K.R."/>
            <person name="Santos M.B.N."/>
            <person name="Sacchi C.T."/>
        </authorList>
    </citation>
    <scope>NUCLEOTIDE SEQUENCE [LARGE SCALE GENOMIC DNA]</scope>
    <source>
        <strain evidence="3 4">O4R</strain>
    </source>
</reference>
<dbReference type="InterPro" id="IPR036465">
    <property type="entry name" value="vWFA_dom_sf"/>
</dbReference>
<evidence type="ECO:0000259" key="2">
    <source>
        <dbReference type="SMART" id="SM00327"/>
    </source>
</evidence>
<protein>
    <submittedName>
        <fullName evidence="3">VWA domain-containing protein</fullName>
    </submittedName>
</protein>
<comment type="caution">
    <text evidence="3">The sequence shown here is derived from an EMBL/GenBank/DDBJ whole genome shotgun (WGS) entry which is preliminary data.</text>
</comment>
<name>A0ABV1NXE1_9ACTN</name>
<proteinExistence type="predicted"/>
<dbReference type="Proteomes" id="UP001482520">
    <property type="component" value="Unassembled WGS sequence"/>
</dbReference>
<dbReference type="RefSeq" id="WP_349804292.1">
    <property type="nucleotide sequence ID" value="NZ_JBEGDP010000006.1"/>
</dbReference>
<dbReference type="InterPro" id="IPR011195">
    <property type="entry name" value="UCP010256"/>
</dbReference>
<dbReference type="PANTHER" id="PTHR39338:SF6">
    <property type="entry name" value="BLL5662 PROTEIN"/>
    <property type="match status" value="1"/>
</dbReference>
<evidence type="ECO:0000313" key="3">
    <source>
        <dbReference type="EMBL" id="MEQ7847145.1"/>
    </source>
</evidence>
<dbReference type="SUPFAM" id="SSF53300">
    <property type="entry name" value="vWA-like"/>
    <property type="match status" value="1"/>
</dbReference>
<dbReference type="Pfam" id="PF05762">
    <property type="entry name" value="VWA_CoxE"/>
    <property type="match status" value="1"/>
</dbReference>
<dbReference type="PANTHER" id="PTHR39338">
    <property type="entry name" value="BLL5662 PROTEIN-RELATED"/>
    <property type="match status" value="1"/>
</dbReference>
<gene>
    <name evidence="3" type="ORF">V6R90_07620</name>
</gene>
<organism evidence="3 4">
    <name type="scientific">Nocardioides kribbensis</name>
    <dbReference type="NCBI Taxonomy" id="305517"/>
    <lineage>
        <taxon>Bacteria</taxon>
        <taxon>Bacillati</taxon>
        <taxon>Actinomycetota</taxon>
        <taxon>Actinomycetes</taxon>
        <taxon>Propionibacteriales</taxon>
        <taxon>Nocardioidaceae</taxon>
        <taxon>Nocardioides</taxon>
    </lineage>
</organism>
<dbReference type="Gene3D" id="3.40.50.410">
    <property type="entry name" value="von Willebrand factor, type A domain"/>
    <property type="match status" value="1"/>
</dbReference>
<dbReference type="EMBL" id="JBEGDP010000006">
    <property type="protein sequence ID" value="MEQ7847145.1"/>
    <property type="molecule type" value="Genomic_DNA"/>
</dbReference>
<dbReference type="CDD" id="cd00198">
    <property type="entry name" value="vWFA"/>
    <property type="match status" value="1"/>
</dbReference>
<dbReference type="InterPro" id="IPR002035">
    <property type="entry name" value="VWF_A"/>
</dbReference>